<dbReference type="PANTHER" id="PTHR39332:SF7">
    <property type="entry name" value="SRPBCC FAMILY PROTEIN"/>
    <property type="match status" value="1"/>
</dbReference>
<proteinExistence type="predicted"/>
<dbReference type="OrthoDB" id="1442551at2"/>
<dbReference type="CDD" id="cd07821">
    <property type="entry name" value="PYR_PYL_RCAR_like"/>
    <property type="match status" value="1"/>
</dbReference>
<dbReference type="Proteomes" id="UP000297739">
    <property type="component" value="Unassembled WGS sequence"/>
</dbReference>
<dbReference type="InterPro" id="IPR019587">
    <property type="entry name" value="Polyketide_cyclase/dehydratase"/>
</dbReference>
<dbReference type="AlphaFoldDB" id="A0A4Z0PEN9"/>
<evidence type="ECO:0000313" key="2">
    <source>
        <dbReference type="Proteomes" id="UP000297739"/>
    </source>
</evidence>
<organism evidence="1 2">
    <name type="scientific">Hymenobacter elongatus</name>
    <dbReference type="NCBI Taxonomy" id="877208"/>
    <lineage>
        <taxon>Bacteria</taxon>
        <taxon>Pseudomonadati</taxon>
        <taxon>Bacteroidota</taxon>
        <taxon>Cytophagia</taxon>
        <taxon>Cytophagales</taxon>
        <taxon>Hymenobacteraceae</taxon>
        <taxon>Hymenobacter</taxon>
    </lineage>
</organism>
<dbReference type="SUPFAM" id="SSF55961">
    <property type="entry name" value="Bet v1-like"/>
    <property type="match status" value="1"/>
</dbReference>
<dbReference type="EMBL" id="SRLD01000060">
    <property type="protein sequence ID" value="TGE12845.1"/>
    <property type="molecule type" value="Genomic_DNA"/>
</dbReference>
<gene>
    <name evidence="1" type="ORF">E5J99_19800</name>
</gene>
<evidence type="ECO:0000313" key="1">
    <source>
        <dbReference type="EMBL" id="TGE12845.1"/>
    </source>
</evidence>
<name>A0A4Z0PEN9_9BACT</name>
<dbReference type="PANTHER" id="PTHR39332">
    <property type="entry name" value="BLL4707 PROTEIN"/>
    <property type="match status" value="1"/>
</dbReference>
<protein>
    <submittedName>
        <fullName evidence="1">SRPBCC family protein</fullName>
    </submittedName>
</protein>
<dbReference type="Pfam" id="PF10604">
    <property type="entry name" value="Polyketide_cyc2"/>
    <property type="match status" value="1"/>
</dbReference>
<keyword evidence="2" id="KW-1185">Reference proteome</keyword>
<accession>A0A4Z0PEN9</accession>
<reference evidence="1 2" key="1">
    <citation type="submission" date="2019-04" db="EMBL/GenBank/DDBJ databases">
        <authorList>
            <person name="Feng G."/>
            <person name="Zhang J."/>
            <person name="Zhu H."/>
        </authorList>
    </citation>
    <scope>NUCLEOTIDE SEQUENCE [LARGE SCALE GENOMIC DNA]</scope>
    <source>
        <strain evidence="1 2">JCM 17223</strain>
    </source>
</reference>
<comment type="caution">
    <text evidence="1">The sequence shown here is derived from an EMBL/GenBank/DDBJ whole genome shotgun (WGS) entry which is preliminary data.</text>
</comment>
<dbReference type="Gene3D" id="3.30.530.20">
    <property type="match status" value="1"/>
</dbReference>
<dbReference type="InterPro" id="IPR023393">
    <property type="entry name" value="START-like_dom_sf"/>
</dbReference>
<sequence length="224" mass="24662">MPTAATLAGKTAPFEPYWVSAPLPAPCTFSSATLRPRWYWPYSPWPNSGRCFRPGASSAISPANAPLTAGKKAACTPKACRTKPNPPKAMKQLLQTTHTLQAPPHKVWAAISQATGVHEWLPVITACRVEGNQRICATAQGEMHETILRVDHDHRLFRYAIDQQPLLPVENFVGTMQVRPHGDHTLLLWDGEFSMPDESQFAMVRQALEGLYAAGAQGLERISQ</sequence>